<dbReference type="GeneID" id="85485054"/>
<gene>
    <name evidence="2" type="ORF">SAMN05444374_103200</name>
</gene>
<dbReference type="EMBL" id="FOJN01000003">
    <property type="protein sequence ID" value="SFA45052.1"/>
    <property type="molecule type" value="Genomic_DNA"/>
</dbReference>
<name>A0A1I0SZX1_9NOCA</name>
<keyword evidence="1" id="KW-0472">Membrane</keyword>
<protein>
    <submittedName>
        <fullName evidence="2">Uncharacterized protein</fullName>
    </submittedName>
</protein>
<keyword evidence="1" id="KW-1133">Transmembrane helix</keyword>
<dbReference type="Proteomes" id="UP000182054">
    <property type="component" value="Unassembled WGS sequence"/>
</dbReference>
<evidence type="ECO:0000256" key="1">
    <source>
        <dbReference type="SAM" id="Phobius"/>
    </source>
</evidence>
<reference evidence="2 3" key="1">
    <citation type="submission" date="2016-10" db="EMBL/GenBank/DDBJ databases">
        <authorList>
            <person name="de Groot N.N."/>
        </authorList>
    </citation>
    <scope>NUCLEOTIDE SEQUENCE [LARGE SCALE GENOMIC DNA]</scope>
    <source>
        <strain evidence="2 3">DSM 44908</strain>
    </source>
</reference>
<accession>A0A1I0SZX1</accession>
<feature type="transmembrane region" description="Helical" evidence="1">
    <location>
        <begin position="6"/>
        <end position="23"/>
    </location>
</feature>
<evidence type="ECO:0000313" key="3">
    <source>
        <dbReference type="Proteomes" id="UP000182054"/>
    </source>
</evidence>
<keyword evidence="1" id="KW-0812">Transmembrane</keyword>
<dbReference type="RefSeq" id="WP_074921842.1">
    <property type="nucleotide sequence ID" value="NZ_FOJN01000003.1"/>
</dbReference>
<evidence type="ECO:0000313" key="2">
    <source>
        <dbReference type="EMBL" id="SFA45052.1"/>
    </source>
</evidence>
<proteinExistence type="predicted"/>
<dbReference type="AlphaFoldDB" id="A0A1I0SZX1"/>
<organism evidence="2 3">
    <name type="scientific">Rhodococcoides kroppenstedtii</name>
    <dbReference type="NCBI Taxonomy" id="293050"/>
    <lineage>
        <taxon>Bacteria</taxon>
        <taxon>Bacillati</taxon>
        <taxon>Actinomycetota</taxon>
        <taxon>Actinomycetes</taxon>
        <taxon>Mycobacteriales</taxon>
        <taxon>Nocardiaceae</taxon>
        <taxon>Rhodococcoides</taxon>
    </lineage>
</organism>
<sequence length="70" mass="8068">MPLNYFAVAFALLVCVAIWGWLFSPFRREDPLPDTLEEFAERYPDVMESDGDEITMFYAALEADKSSRGR</sequence>